<dbReference type="Proteomes" id="UP000663855">
    <property type="component" value="Unassembled WGS sequence"/>
</dbReference>
<feature type="active site" description="Proton donor" evidence="4">
    <location>
        <position position="91"/>
    </location>
</feature>
<feature type="binding site" evidence="5">
    <location>
        <position position="155"/>
    </location>
    <ligand>
        <name>substrate</name>
    </ligand>
</feature>
<evidence type="ECO:0000256" key="3">
    <source>
        <dbReference type="ARBA" id="ARBA00023002"/>
    </source>
</evidence>
<dbReference type="Pfam" id="PF00248">
    <property type="entry name" value="Aldo_ket_red"/>
    <property type="match status" value="1"/>
</dbReference>
<dbReference type="OrthoDB" id="416253at2759"/>
<gene>
    <name evidence="8" type="ORF">CJN711_LOCUS9846</name>
    <name evidence="9" type="ORF">KQP761_LOCUS6345</name>
</gene>
<keyword evidence="2" id="KW-0521">NADP</keyword>
<reference evidence="9" key="1">
    <citation type="submission" date="2021-02" db="EMBL/GenBank/DDBJ databases">
        <authorList>
            <person name="Nowell W R."/>
        </authorList>
    </citation>
    <scope>NUCLEOTIDE SEQUENCE</scope>
</reference>
<dbReference type="GO" id="GO:0016491">
    <property type="term" value="F:oxidoreductase activity"/>
    <property type="evidence" value="ECO:0007669"/>
    <property type="project" value="UniProtKB-KW"/>
</dbReference>
<dbReference type="PANTHER" id="PTHR11732">
    <property type="entry name" value="ALDO/KETO REDUCTASE"/>
    <property type="match status" value="1"/>
</dbReference>
<dbReference type="PROSITE" id="PS00063">
    <property type="entry name" value="ALDOKETO_REDUCTASE_3"/>
    <property type="match status" value="1"/>
</dbReference>
<organism evidence="9 10">
    <name type="scientific">Rotaria magnacalcarata</name>
    <dbReference type="NCBI Taxonomy" id="392030"/>
    <lineage>
        <taxon>Eukaryota</taxon>
        <taxon>Metazoa</taxon>
        <taxon>Spiralia</taxon>
        <taxon>Gnathifera</taxon>
        <taxon>Rotifera</taxon>
        <taxon>Eurotatoria</taxon>
        <taxon>Bdelloidea</taxon>
        <taxon>Philodinida</taxon>
        <taxon>Philodinidae</taxon>
        <taxon>Rotaria</taxon>
    </lineage>
</organism>
<comment type="caution">
    <text evidence="9">The sequence shown here is derived from an EMBL/GenBank/DDBJ whole genome shotgun (WGS) entry which is preliminary data.</text>
</comment>
<dbReference type="EMBL" id="CAJNOW010001858">
    <property type="protein sequence ID" value="CAF1333093.1"/>
    <property type="molecule type" value="Genomic_DNA"/>
</dbReference>
<accession>A0A815G2U7</accession>
<dbReference type="InterPro" id="IPR023210">
    <property type="entry name" value="NADP_OxRdtase_dom"/>
</dbReference>
<evidence type="ECO:0000256" key="2">
    <source>
        <dbReference type="ARBA" id="ARBA00022857"/>
    </source>
</evidence>
<evidence type="ECO:0000256" key="1">
    <source>
        <dbReference type="ARBA" id="ARBA00007905"/>
    </source>
</evidence>
<dbReference type="InterPro" id="IPR020471">
    <property type="entry name" value="AKR"/>
</dbReference>
<dbReference type="PIRSF" id="PIRSF000097">
    <property type="entry name" value="AKR"/>
    <property type="match status" value="1"/>
</dbReference>
<evidence type="ECO:0000313" key="10">
    <source>
        <dbReference type="Proteomes" id="UP000663834"/>
    </source>
</evidence>
<evidence type="ECO:0000313" key="8">
    <source>
        <dbReference type="EMBL" id="CAF1157547.1"/>
    </source>
</evidence>
<keyword evidence="3" id="KW-0560">Oxidoreductase</keyword>
<evidence type="ECO:0000256" key="6">
    <source>
        <dbReference type="PIRSR" id="PIRSR000097-3"/>
    </source>
</evidence>
<dbReference type="Gene3D" id="3.20.20.100">
    <property type="entry name" value="NADP-dependent oxidoreductase domain"/>
    <property type="match status" value="1"/>
</dbReference>
<comment type="similarity">
    <text evidence="1">Belongs to the aldo/keto reductase family.</text>
</comment>
<evidence type="ECO:0000313" key="9">
    <source>
        <dbReference type="EMBL" id="CAF1333093.1"/>
    </source>
</evidence>
<dbReference type="InterPro" id="IPR018170">
    <property type="entry name" value="Aldo/ket_reductase_CS"/>
</dbReference>
<dbReference type="EMBL" id="CAJNOV010003928">
    <property type="protein sequence ID" value="CAF1157547.1"/>
    <property type="molecule type" value="Genomic_DNA"/>
</dbReference>
<feature type="site" description="Lowers pKa of active site Tyr" evidence="6">
    <location>
        <position position="122"/>
    </location>
</feature>
<protein>
    <recommendedName>
        <fullName evidence="7">NADP-dependent oxidoreductase domain-containing protein</fullName>
    </recommendedName>
</protein>
<dbReference type="InterPro" id="IPR036812">
    <property type="entry name" value="NAD(P)_OxRdtase_dom_sf"/>
</dbReference>
<proteinExistence type="inferred from homology"/>
<feature type="domain" description="NADP-dependent oxidoreductase" evidence="7">
    <location>
        <begin position="57"/>
        <end position="337"/>
    </location>
</feature>
<evidence type="ECO:0000259" key="7">
    <source>
        <dbReference type="Pfam" id="PF00248"/>
    </source>
</evidence>
<dbReference type="CDD" id="cd19071">
    <property type="entry name" value="AKR_AKR1-5-like"/>
    <property type="match status" value="1"/>
</dbReference>
<dbReference type="PRINTS" id="PR00069">
    <property type="entry name" value="ALDKETRDTASE"/>
</dbReference>
<dbReference type="PROSITE" id="PS00798">
    <property type="entry name" value="ALDOKETO_REDUCTASE_1"/>
    <property type="match status" value="1"/>
</dbReference>
<dbReference type="SUPFAM" id="SSF51430">
    <property type="entry name" value="NAD(P)-linked oxidoreductase"/>
    <property type="match status" value="1"/>
</dbReference>
<evidence type="ECO:0000256" key="5">
    <source>
        <dbReference type="PIRSR" id="PIRSR000097-2"/>
    </source>
</evidence>
<dbReference type="Proteomes" id="UP000663834">
    <property type="component" value="Unassembled WGS sequence"/>
</dbReference>
<dbReference type="AlphaFoldDB" id="A0A815G2U7"/>
<dbReference type="FunFam" id="3.20.20.100:FF:000006">
    <property type="entry name" value="Aldo-keto reductase family 1 member A1"/>
    <property type="match status" value="1"/>
</dbReference>
<dbReference type="PROSITE" id="PS00062">
    <property type="entry name" value="ALDOKETO_REDUCTASE_2"/>
    <property type="match status" value="1"/>
</dbReference>
<name>A0A815G2U7_9BILA</name>
<sequence length="360" mass="41968">MLCRKSAIKIFSLFANHTKYIRSFSSVCQTIMTTHNDKTLSMESRLTLSDKHTMPQLGLGTWRSEPEKVQNIVRDAILHCGYRLIDAAWVYQNEDEVGNGIHEAIEQSQGKIKREDIFVTTKLWNQHHTTEDVEWALRDSLKKLRLDYVDLFLIHWPVAFKNMTENLWSQNEDGKTRYFAENVTLVDTWKAMEKLVDLKLTRSIGVSNFSPSEIDEILKIARIKPSVNQIELHPYFNQHELREYCAHHNITITSYCPLSNLKRENERAEDVSALYNAVIQEIAQSKHKTTAQIIIRWHLQHGLSVIPKTVTQERLIENSGVFDFALSDHEMLEIDHLTQTNRRRFVNPPFRPADKPIFDD</sequence>
<evidence type="ECO:0000256" key="4">
    <source>
        <dbReference type="PIRSR" id="PIRSR000097-1"/>
    </source>
</evidence>